<dbReference type="GO" id="GO:0051015">
    <property type="term" value="F:actin filament binding"/>
    <property type="evidence" value="ECO:0007669"/>
    <property type="project" value="TreeGrafter"/>
</dbReference>
<dbReference type="OrthoDB" id="6108017at2759"/>
<dbReference type="CDD" id="cd23767">
    <property type="entry name" value="IQCD"/>
    <property type="match status" value="1"/>
</dbReference>
<dbReference type="PANTHER" id="PTHR13140">
    <property type="entry name" value="MYOSIN"/>
    <property type="match status" value="1"/>
</dbReference>
<evidence type="ECO:0000256" key="4">
    <source>
        <dbReference type="ARBA" id="ARBA00023175"/>
    </source>
</evidence>
<dbReference type="InterPro" id="IPR027417">
    <property type="entry name" value="P-loop_NTPase"/>
</dbReference>
<accession>A0A2V0NWE8</accession>
<dbReference type="GO" id="GO:0005524">
    <property type="term" value="F:ATP binding"/>
    <property type="evidence" value="ECO:0007669"/>
    <property type="project" value="UniProtKB-UniRule"/>
</dbReference>
<feature type="compositionally biased region" description="Low complexity" evidence="7">
    <location>
        <begin position="953"/>
        <end position="980"/>
    </location>
</feature>
<evidence type="ECO:0000256" key="7">
    <source>
        <dbReference type="SAM" id="MobiDB-lite"/>
    </source>
</evidence>
<dbReference type="PRINTS" id="PR00193">
    <property type="entry name" value="MYOSINHEAVY"/>
</dbReference>
<dbReference type="InterPro" id="IPR036961">
    <property type="entry name" value="Kinesin_motor_dom_sf"/>
</dbReference>
<gene>
    <name evidence="9" type="ORF">Rsub_02594</name>
</gene>
<feature type="region of interest" description="Disordered" evidence="7">
    <location>
        <begin position="626"/>
        <end position="645"/>
    </location>
</feature>
<feature type="region of interest" description="Disordered" evidence="7">
    <location>
        <begin position="953"/>
        <end position="991"/>
    </location>
</feature>
<comment type="similarity">
    <text evidence="6">Belongs to the TRAFAC class myosin-kinesin ATPase superfamily. Myosin family.</text>
</comment>
<keyword evidence="5 6" id="KW-0009">Actin-binding</keyword>
<dbReference type="AlphaFoldDB" id="A0A2V0NWE8"/>
<dbReference type="FunCoup" id="A0A2V0NWE8">
    <property type="interactions" value="1512"/>
</dbReference>
<sequence>MHVQPGSAVWVRSVPSSVTGGAAPTGAPVCGADWLPAVVTSVDENGAAKAARTENGAVWKVSPRDVELRSDEHGVQDLIRLAHMNEPSVLDALSRRYASGEIYTRTGPGIVIALNPFRPVDGLYDAAAMEAHRSEGLSGDDGGPRAPHIFGVASHAYWRMRREGKGQALLVTGESGAGKTETSKLLMKYLAYLGGYKAAAAASRDGSDDDDAERASVEQRVLESNPLLEAFGNAKTVRNDNSSRFGKYIELHFCGGGSISGARIHTYLLERSRLVHPAKGERNYHIFYQLLAGATPHERERWRLGPDATSHRLTAASGCVELPGVDDGELFRTTRHAMRAVGISVSDQEQVFALLAALLHLSDLSFAPCPRDGDEGCALAGGGDASLAAAAGLLGVDAAALRKAVTTRTRATPDGPIVSPLQPKAAAETRDALSKVIYARLFDWLVTRINMAIGEDLRRTTTIGLLDIYGFESFEFNDLEQFCINLANEKLQQHFNHHVFKQQQAEYEREGIDWSYIDFVDNADVLELMEGRLGLLDLLDEACRFPSATPRDLADKLFAGAAPAASARFSRAKKSVSAFQIEHYAGPVVYQTDHMLDKNRDFVISEHQALLAAARLPLTRALFPDDTPGPATLRPAGSGGGARSGGGVGGFKGSAGNLKGFQFVSVGSQFKRQLADLSAKLSQLQPHYVRCIKPNPRNAPFELDSHYTLEQLKCGGVMEAVRISNAGYPLRRTFGEFLDAYSALAPGLRAKRISRRRMTQGAAAGGPALAAAANEDRADLLALLRGLGDAAGEGVALSEGRDWQIGKSMVFLRAGAAAALARLHVRAQAAAAVRLQAGWRGAAARREAEARRAAAVRLQALARGAAARREARRRREARAAAVLQAALRGAAARRGLRATVRAATVLQAALRGRAARALASQMERSEALIKQHEEWRARAPRCAAAMMRAVGGTSALPRQPPRAAAAAAPQDGSDGGAAPAVSDGGKPKARPRYRAAARIQAAWRLARPAHASYKQEHHLAATVIQQHWRNRGRLRSEARAAALRGALVEYAARHDSAARIQAAWRGHKDRAVTRKLLAAKRRDEFRRNAAMFQTMAAAAGAAKPPMPSPLQAAYAILAVSGAKGEGGAGEVVKGDAAGGGLARAGSELLEARGIGQLRDSGKVTSLLGIWQHRLSHQRARQEQAKKREQLVWQRQQQLLKQAAIKGPTEEVEVEFEEPPSPVPVGPPMLF</sequence>
<evidence type="ECO:0000256" key="1">
    <source>
        <dbReference type="ARBA" id="ARBA00022741"/>
    </source>
</evidence>
<dbReference type="InterPro" id="IPR000048">
    <property type="entry name" value="IQ_motif_EF-hand-BS"/>
</dbReference>
<feature type="binding site" evidence="6">
    <location>
        <begin position="173"/>
        <end position="180"/>
    </location>
    <ligand>
        <name>ATP</name>
        <dbReference type="ChEBI" id="CHEBI:30616"/>
    </ligand>
</feature>
<evidence type="ECO:0000256" key="6">
    <source>
        <dbReference type="PROSITE-ProRule" id="PRU00782"/>
    </source>
</evidence>
<name>A0A2V0NWE8_9CHLO</name>
<feature type="region of interest" description="Disordered" evidence="7">
    <location>
        <begin position="1209"/>
        <end position="1230"/>
    </location>
</feature>
<dbReference type="Gene3D" id="1.10.10.820">
    <property type="match status" value="1"/>
</dbReference>
<dbReference type="Proteomes" id="UP000247498">
    <property type="component" value="Unassembled WGS sequence"/>
</dbReference>
<keyword evidence="4 6" id="KW-0505">Motor protein</keyword>
<evidence type="ECO:0000313" key="10">
    <source>
        <dbReference type="Proteomes" id="UP000247498"/>
    </source>
</evidence>
<proteinExistence type="inferred from homology"/>
<evidence type="ECO:0000256" key="5">
    <source>
        <dbReference type="ARBA" id="ARBA00023203"/>
    </source>
</evidence>
<keyword evidence="10" id="KW-1185">Reference proteome</keyword>
<dbReference type="GO" id="GO:0000146">
    <property type="term" value="F:microfilament motor activity"/>
    <property type="evidence" value="ECO:0007669"/>
    <property type="project" value="TreeGrafter"/>
</dbReference>
<dbReference type="GO" id="GO:0007015">
    <property type="term" value="P:actin filament organization"/>
    <property type="evidence" value="ECO:0007669"/>
    <property type="project" value="TreeGrafter"/>
</dbReference>
<evidence type="ECO:0000256" key="2">
    <source>
        <dbReference type="ARBA" id="ARBA00022840"/>
    </source>
</evidence>
<dbReference type="GO" id="GO:0016459">
    <property type="term" value="C:myosin complex"/>
    <property type="evidence" value="ECO:0007669"/>
    <property type="project" value="UniProtKB-KW"/>
</dbReference>
<evidence type="ECO:0000259" key="8">
    <source>
        <dbReference type="PROSITE" id="PS51456"/>
    </source>
</evidence>
<dbReference type="SMART" id="SM00015">
    <property type="entry name" value="IQ"/>
    <property type="match status" value="5"/>
</dbReference>
<dbReference type="GO" id="GO:0016020">
    <property type="term" value="C:membrane"/>
    <property type="evidence" value="ECO:0007669"/>
    <property type="project" value="TreeGrafter"/>
</dbReference>
<dbReference type="PANTHER" id="PTHR13140:SF781">
    <property type="entry name" value="MYOSIN-15"/>
    <property type="match status" value="1"/>
</dbReference>
<dbReference type="SMART" id="SM00242">
    <property type="entry name" value="MYSc"/>
    <property type="match status" value="1"/>
</dbReference>
<dbReference type="STRING" id="307507.A0A2V0NWE8"/>
<dbReference type="EMBL" id="BDRX01000013">
    <property type="protein sequence ID" value="GBF89890.1"/>
    <property type="molecule type" value="Genomic_DNA"/>
</dbReference>
<keyword evidence="2 6" id="KW-0067">ATP-binding</keyword>
<dbReference type="FunFam" id="1.10.10.820:FF:000001">
    <property type="entry name" value="Myosin heavy chain"/>
    <property type="match status" value="1"/>
</dbReference>
<dbReference type="Pfam" id="PF00612">
    <property type="entry name" value="IQ"/>
    <property type="match status" value="2"/>
</dbReference>
<evidence type="ECO:0000313" key="9">
    <source>
        <dbReference type="EMBL" id="GBF89890.1"/>
    </source>
</evidence>
<evidence type="ECO:0000256" key="3">
    <source>
        <dbReference type="ARBA" id="ARBA00023123"/>
    </source>
</evidence>
<keyword evidence="1 6" id="KW-0547">Nucleotide-binding</keyword>
<dbReference type="Gene3D" id="3.40.850.10">
    <property type="entry name" value="Kinesin motor domain"/>
    <property type="match status" value="1"/>
</dbReference>
<reference evidence="9 10" key="1">
    <citation type="journal article" date="2018" name="Sci. Rep.">
        <title>Raphidocelis subcapitata (=Pseudokirchneriella subcapitata) provides an insight into genome evolution and environmental adaptations in the Sphaeropleales.</title>
        <authorList>
            <person name="Suzuki S."/>
            <person name="Yamaguchi H."/>
            <person name="Nakajima N."/>
            <person name="Kawachi M."/>
        </authorList>
    </citation>
    <scope>NUCLEOTIDE SEQUENCE [LARGE SCALE GENOMIC DNA]</scope>
    <source>
        <strain evidence="9 10">NIES-35</strain>
    </source>
</reference>
<feature type="region of interest" description="Actin-binding" evidence="6">
    <location>
        <begin position="674"/>
        <end position="696"/>
    </location>
</feature>
<feature type="compositionally biased region" description="Pro residues" evidence="7">
    <location>
        <begin position="1218"/>
        <end position="1230"/>
    </location>
</feature>
<dbReference type="InterPro" id="IPR001609">
    <property type="entry name" value="Myosin_head_motor_dom-like"/>
</dbReference>
<keyword evidence="3 6" id="KW-0518">Myosin</keyword>
<comment type="caution">
    <text evidence="9">The sequence shown here is derived from an EMBL/GenBank/DDBJ whole genome shotgun (WGS) entry which is preliminary data.</text>
</comment>
<dbReference type="PROSITE" id="PS50096">
    <property type="entry name" value="IQ"/>
    <property type="match status" value="5"/>
</dbReference>
<dbReference type="InParanoid" id="A0A2V0NWE8"/>
<feature type="domain" description="Myosin motor" evidence="8">
    <location>
        <begin position="73"/>
        <end position="825"/>
    </location>
</feature>
<dbReference type="Pfam" id="PF00063">
    <property type="entry name" value="Myosin_head"/>
    <property type="match status" value="1"/>
</dbReference>
<dbReference type="Gene3D" id="1.20.5.190">
    <property type="match status" value="3"/>
</dbReference>
<dbReference type="GO" id="GO:0030048">
    <property type="term" value="P:actin filament-based movement"/>
    <property type="evidence" value="ECO:0007669"/>
    <property type="project" value="UniProtKB-ARBA"/>
</dbReference>
<organism evidence="9 10">
    <name type="scientific">Raphidocelis subcapitata</name>
    <dbReference type="NCBI Taxonomy" id="307507"/>
    <lineage>
        <taxon>Eukaryota</taxon>
        <taxon>Viridiplantae</taxon>
        <taxon>Chlorophyta</taxon>
        <taxon>core chlorophytes</taxon>
        <taxon>Chlorophyceae</taxon>
        <taxon>CS clade</taxon>
        <taxon>Sphaeropleales</taxon>
        <taxon>Selenastraceae</taxon>
        <taxon>Raphidocelis</taxon>
    </lineage>
</organism>
<dbReference type="SUPFAM" id="SSF52540">
    <property type="entry name" value="P-loop containing nucleoside triphosphate hydrolases"/>
    <property type="match status" value="1"/>
</dbReference>
<dbReference type="Gene3D" id="1.20.120.720">
    <property type="entry name" value="Myosin VI head, motor domain, U50 subdomain"/>
    <property type="match status" value="1"/>
</dbReference>
<dbReference type="GO" id="GO:0005737">
    <property type="term" value="C:cytoplasm"/>
    <property type="evidence" value="ECO:0007669"/>
    <property type="project" value="TreeGrafter"/>
</dbReference>
<dbReference type="Gene3D" id="6.20.240.20">
    <property type="match status" value="1"/>
</dbReference>
<protein>
    <recommendedName>
        <fullName evidence="8">Myosin motor domain-containing protein</fullName>
    </recommendedName>
</protein>
<dbReference type="Gene3D" id="1.20.58.530">
    <property type="match status" value="1"/>
</dbReference>
<dbReference type="PROSITE" id="PS51456">
    <property type="entry name" value="MYOSIN_MOTOR"/>
    <property type="match status" value="1"/>
</dbReference>